<dbReference type="Gene3D" id="3.40.50.620">
    <property type="entry name" value="HUPs"/>
    <property type="match status" value="1"/>
</dbReference>
<name>A0A9D1LE21_9FIRM</name>
<comment type="caution">
    <text evidence="2">Lacks conserved residue(s) required for the propagation of feature annotation.</text>
</comment>
<comment type="function">
    <text evidence="2">Catalyzes the formation of N(4)-acetylcytidine (ac(4)C) at the wobble position of elongator tRNA(Met), using acetate and ATP as substrates. First activates an acetate ion to form acetyladenylate (Ac-AMP) and then transfers the acetyl group to tRNA to form ac(4)C34.</text>
</comment>
<sequence>MSVAGIIAEYDPFHNGHLLHLRETKAFSPDGVVVVLGGNFTQRGAPAAFPKRVRAKMALAAGADLVLELPLPFSMARAETFASGGVEFLASLGVVDTLSFGSECGDLSLLQRAAEAVDSETTQAGIRRLLQSGMSYAAAREAAVCERYGEAVAAVLRTPNDILGVEYLRACRRLAPALESRAVLRQGAAHNAAQPSGRIASASRLREALFAGEPVRDFVPAKTVSVLEEAVRAGLAPASFAGLEAGVLAFLRTAPDALAHVPDFSEGLANRIAKAARTARTLEELYDTAKTKRYAHARIRRAVWSAYLGVRESDAQGGVPYIRVLGFSERGASLLQTAAGRAAKPMALRASDIRRLDARAERMFSLECAAADVHALLRPRRGVCGEEMTEPLIRV</sequence>
<keyword evidence="2" id="KW-0436">Ligase</keyword>
<dbReference type="GO" id="GO:0005524">
    <property type="term" value="F:ATP binding"/>
    <property type="evidence" value="ECO:0007669"/>
    <property type="project" value="UniProtKB-KW"/>
</dbReference>
<dbReference type="EC" id="6.3.4.-" evidence="2"/>
<dbReference type="GO" id="GO:0000049">
    <property type="term" value="F:tRNA binding"/>
    <property type="evidence" value="ECO:0007669"/>
    <property type="project" value="UniProtKB-KW"/>
</dbReference>
<dbReference type="GO" id="GO:0016879">
    <property type="term" value="F:ligase activity, forming carbon-nitrogen bonds"/>
    <property type="evidence" value="ECO:0007669"/>
    <property type="project" value="UniProtKB-UniRule"/>
</dbReference>
<reference evidence="3" key="1">
    <citation type="submission" date="2020-10" db="EMBL/GenBank/DDBJ databases">
        <authorList>
            <person name="Gilroy R."/>
        </authorList>
    </citation>
    <scope>NUCLEOTIDE SEQUENCE</scope>
    <source>
        <strain evidence="3">ChiGjej1B1-19959</strain>
    </source>
</reference>
<dbReference type="PANTHER" id="PTHR37825:SF1">
    <property type="entry name" value="TRNA(MET) CYTIDINE ACETATE LIGASE"/>
    <property type="match status" value="1"/>
</dbReference>
<dbReference type="InterPro" id="IPR014729">
    <property type="entry name" value="Rossmann-like_a/b/a_fold"/>
</dbReference>
<reference evidence="3" key="2">
    <citation type="journal article" date="2021" name="PeerJ">
        <title>Extensive microbial diversity within the chicken gut microbiome revealed by metagenomics and culture.</title>
        <authorList>
            <person name="Gilroy R."/>
            <person name="Ravi A."/>
            <person name="Getino M."/>
            <person name="Pursley I."/>
            <person name="Horton D.L."/>
            <person name="Alikhan N.F."/>
            <person name="Baker D."/>
            <person name="Gharbi K."/>
            <person name="Hall N."/>
            <person name="Watson M."/>
            <person name="Adriaenssens E.M."/>
            <person name="Foster-Nyarko E."/>
            <person name="Jarju S."/>
            <person name="Secka A."/>
            <person name="Antonio M."/>
            <person name="Oren A."/>
            <person name="Chaudhuri R.R."/>
            <person name="La Ragione R."/>
            <person name="Hildebrand F."/>
            <person name="Pallen M.J."/>
        </authorList>
    </citation>
    <scope>NUCLEOTIDE SEQUENCE</scope>
    <source>
        <strain evidence="3">ChiGjej1B1-19959</strain>
    </source>
</reference>
<comment type="catalytic activity">
    <reaction evidence="2">
        <text>cytidine(34) in elongator tRNA(Met) + acetate + ATP = N(4)-acetylcytidine(34) in elongator tRNA(Met) + AMP + diphosphate</text>
        <dbReference type="Rhea" id="RHEA:58144"/>
        <dbReference type="Rhea" id="RHEA-COMP:10693"/>
        <dbReference type="Rhea" id="RHEA-COMP:10694"/>
        <dbReference type="ChEBI" id="CHEBI:30089"/>
        <dbReference type="ChEBI" id="CHEBI:30616"/>
        <dbReference type="ChEBI" id="CHEBI:33019"/>
        <dbReference type="ChEBI" id="CHEBI:74900"/>
        <dbReference type="ChEBI" id="CHEBI:82748"/>
        <dbReference type="ChEBI" id="CHEBI:456215"/>
    </reaction>
</comment>
<keyword evidence="1 2" id="KW-0819">tRNA processing</keyword>
<dbReference type="InterPro" id="IPR008513">
    <property type="entry name" value="tRNA(Met)_cyd_acetate_ligase"/>
</dbReference>
<dbReference type="HAMAP" id="MF_01539">
    <property type="entry name" value="TmcAL"/>
    <property type="match status" value="1"/>
</dbReference>
<dbReference type="EMBL" id="DVMW01000012">
    <property type="protein sequence ID" value="HIU35262.1"/>
    <property type="molecule type" value="Genomic_DNA"/>
</dbReference>
<comment type="caution">
    <text evidence="3">The sequence shown here is derived from an EMBL/GenBank/DDBJ whole genome shotgun (WGS) entry which is preliminary data.</text>
</comment>
<protein>
    <recommendedName>
        <fullName evidence="2">tRNA(Met) cytidine acetate ligase</fullName>
        <ecNumber evidence="2">6.3.4.-</ecNumber>
    </recommendedName>
</protein>
<keyword evidence="2" id="KW-0547">Nucleotide-binding</keyword>
<keyword evidence="2" id="KW-0067">ATP-binding</keyword>
<feature type="binding site" evidence="2">
    <location>
        <position position="101"/>
    </location>
    <ligand>
        <name>ATP</name>
        <dbReference type="ChEBI" id="CHEBI:30616"/>
    </ligand>
</feature>
<dbReference type="AlphaFoldDB" id="A0A9D1LE21"/>
<dbReference type="GO" id="GO:0006400">
    <property type="term" value="P:tRNA modification"/>
    <property type="evidence" value="ECO:0007669"/>
    <property type="project" value="UniProtKB-UniRule"/>
</dbReference>
<keyword evidence="2" id="KW-0694">RNA-binding</keyword>
<dbReference type="GO" id="GO:0005737">
    <property type="term" value="C:cytoplasm"/>
    <property type="evidence" value="ECO:0007669"/>
    <property type="project" value="UniProtKB-SubCell"/>
</dbReference>
<evidence type="ECO:0000313" key="3">
    <source>
        <dbReference type="EMBL" id="HIU35262.1"/>
    </source>
</evidence>
<gene>
    <name evidence="2" type="primary">tmcAL</name>
    <name evidence="3" type="ORF">IAC53_01460</name>
</gene>
<evidence type="ECO:0000256" key="1">
    <source>
        <dbReference type="ARBA" id="ARBA00022694"/>
    </source>
</evidence>
<organism evidence="3 4">
    <name type="scientific">Candidatus Fimenecus excrementigallinarum</name>
    <dbReference type="NCBI Taxonomy" id="2840816"/>
    <lineage>
        <taxon>Bacteria</taxon>
        <taxon>Bacillati</taxon>
        <taxon>Bacillota</taxon>
        <taxon>Clostridia</taxon>
        <taxon>Candidatus Fimenecus</taxon>
    </lineage>
</organism>
<comment type="similarity">
    <text evidence="2">Belongs to the TmcAL family.</text>
</comment>
<feature type="binding site" evidence="2">
    <location>
        <begin position="7"/>
        <end position="20"/>
    </location>
    <ligand>
        <name>ATP</name>
        <dbReference type="ChEBI" id="CHEBI:30616"/>
    </ligand>
</feature>
<dbReference type="Pfam" id="PF05636">
    <property type="entry name" value="HIGH_NTase1"/>
    <property type="match status" value="1"/>
</dbReference>
<evidence type="ECO:0000313" key="4">
    <source>
        <dbReference type="Proteomes" id="UP000824071"/>
    </source>
</evidence>
<dbReference type="PANTHER" id="PTHR37825">
    <property type="entry name" value="TRNA(MET) CYTIDINE ACETATE LIGASE"/>
    <property type="match status" value="1"/>
</dbReference>
<evidence type="ECO:0000256" key="2">
    <source>
        <dbReference type="HAMAP-Rule" id="MF_01539"/>
    </source>
</evidence>
<keyword evidence="2" id="KW-0963">Cytoplasm</keyword>
<dbReference type="Proteomes" id="UP000824071">
    <property type="component" value="Unassembled WGS sequence"/>
</dbReference>
<proteinExistence type="inferred from homology"/>
<keyword evidence="2" id="KW-0820">tRNA-binding</keyword>
<dbReference type="SUPFAM" id="SSF52374">
    <property type="entry name" value="Nucleotidylyl transferase"/>
    <property type="match status" value="1"/>
</dbReference>
<accession>A0A9D1LE21</accession>
<feature type="binding site" evidence="2">
    <location>
        <position position="160"/>
    </location>
    <ligand>
        <name>ATP</name>
        <dbReference type="ChEBI" id="CHEBI:30616"/>
    </ligand>
</feature>
<comment type="subcellular location">
    <subcellularLocation>
        <location evidence="2">Cytoplasm</location>
    </subcellularLocation>
</comment>
<feature type="binding site" evidence="2">
    <location>
        <position position="185"/>
    </location>
    <ligand>
        <name>ATP</name>
        <dbReference type="ChEBI" id="CHEBI:30616"/>
    </ligand>
</feature>